<evidence type="ECO:0000256" key="1">
    <source>
        <dbReference type="SAM" id="Coils"/>
    </source>
</evidence>
<keyword evidence="1" id="KW-0175">Coiled coil</keyword>
<evidence type="ECO:0000313" key="2">
    <source>
        <dbReference type="EMBL" id="PSB24957.1"/>
    </source>
</evidence>
<gene>
    <name evidence="2" type="ORF">C7B82_24950</name>
</gene>
<name>A0A2T1DWT2_9CYAN</name>
<reference evidence="3" key="1">
    <citation type="submission" date="2018-02" db="EMBL/GenBank/DDBJ databases">
        <authorList>
            <person name="Moore K."/>
            <person name="Momper L."/>
        </authorList>
    </citation>
    <scope>NUCLEOTIDE SEQUENCE [LARGE SCALE GENOMIC DNA]</scope>
    <source>
        <strain evidence="3">ULC18</strain>
    </source>
</reference>
<keyword evidence="3" id="KW-1185">Reference proteome</keyword>
<proteinExistence type="predicted"/>
<comment type="caution">
    <text evidence="2">The sequence shown here is derived from an EMBL/GenBank/DDBJ whole genome shotgun (WGS) entry which is preliminary data.</text>
</comment>
<dbReference type="Proteomes" id="UP000239576">
    <property type="component" value="Unassembled WGS sequence"/>
</dbReference>
<evidence type="ECO:0000313" key="3">
    <source>
        <dbReference type="Proteomes" id="UP000239576"/>
    </source>
</evidence>
<feature type="coiled-coil region" evidence="1">
    <location>
        <begin position="24"/>
        <end position="51"/>
    </location>
</feature>
<accession>A0A2T1DWT2</accession>
<dbReference type="EMBL" id="PVWK01000136">
    <property type="protein sequence ID" value="PSB24957.1"/>
    <property type="molecule type" value="Genomic_DNA"/>
</dbReference>
<sequence>MGRFAVLDPIQLIVQTIERSPEVLKSLAKRLDDLEKLVDRLNNSYQEGGRQGEEAHKKVKKSGDEHKLTAEGLVVAYEKFKLAFELLKQVGERAFEGLIQQNIELRQQIQSTSAQLVSNQDVLVGGKVVKDTLAAIEAAGTPVQGQIQKLRQDALQVSGVTSADLVGSFEALSQATGTLKVNLSQAETLAVRLTAQGTTLGLGAQQINSEIQQISRLEINSYNTLAKSPVG</sequence>
<dbReference type="AlphaFoldDB" id="A0A2T1DWT2"/>
<protein>
    <submittedName>
        <fullName evidence="2">Uncharacterized protein</fullName>
    </submittedName>
</protein>
<reference evidence="2 3" key="2">
    <citation type="submission" date="2018-03" db="EMBL/GenBank/DDBJ databases">
        <title>The ancient ancestry and fast evolution of plastids.</title>
        <authorList>
            <person name="Moore K.R."/>
            <person name="Magnabosco C."/>
            <person name="Momper L."/>
            <person name="Gold D.A."/>
            <person name="Bosak T."/>
            <person name="Fournier G.P."/>
        </authorList>
    </citation>
    <scope>NUCLEOTIDE SEQUENCE [LARGE SCALE GENOMIC DNA]</scope>
    <source>
        <strain evidence="2 3">ULC18</strain>
    </source>
</reference>
<organism evidence="2 3">
    <name type="scientific">Stenomitos frigidus ULC18</name>
    <dbReference type="NCBI Taxonomy" id="2107698"/>
    <lineage>
        <taxon>Bacteria</taxon>
        <taxon>Bacillati</taxon>
        <taxon>Cyanobacteriota</taxon>
        <taxon>Cyanophyceae</taxon>
        <taxon>Leptolyngbyales</taxon>
        <taxon>Leptolyngbyaceae</taxon>
        <taxon>Stenomitos</taxon>
    </lineage>
</organism>